<name>A0A060QFU2_9PROT</name>
<protein>
    <submittedName>
        <fullName evidence="1">Uncharacterized protein</fullName>
    </submittedName>
</protein>
<dbReference type="EMBL" id="CBLX010000012">
    <property type="protein sequence ID" value="CDG39795.1"/>
    <property type="molecule type" value="Genomic_DNA"/>
</dbReference>
<evidence type="ECO:0000313" key="1">
    <source>
        <dbReference type="EMBL" id="CDG39795.1"/>
    </source>
</evidence>
<reference evidence="1 2" key="2">
    <citation type="journal article" date="2014" name="PLoS ONE">
        <title>Evolution of mitochondria reconstructed from the energy metabolism of living bacteria.</title>
        <authorList>
            <person name="Degli Esposti M."/>
            <person name="Chouaia B."/>
            <person name="Comandatore F."/>
            <person name="Crotti E."/>
            <person name="Sassera D."/>
            <person name="Lievens P.M."/>
            <person name="Daffonchio D."/>
            <person name="Bandi C."/>
        </authorList>
    </citation>
    <scope>NUCLEOTIDE SEQUENCE [LARGE SCALE GENOMIC DNA]</scope>
    <source>
        <strain evidence="1 2">SF2.1</strain>
    </source>
</reference>
<accession>A0A060QFU2</accession>
<comment type="caution">
    <text evidence="1">The sequence shown here is derived from an EMBL/GenBank/DDBJ whole genome shotgun (WGS) entry which is preliminary data.</text>
</comment>
<dbReference type="Proteomes" id="UP000027583">
    <property type="component" value="Unassembled WGS sequence"/>
</dbReference>
<organism evidence="1 2">
    <name type="scientific">Asaia bogorensis</name>
    <dbReference type="NCBI Taxonomy" id="91915"/>
    <lineage>
        <taxon>Bacteria</taxon>
        <taxon>Pseudomonadati</taxon>
        <taxon>Pseudomonadota</taxon>
        <taxon>Alphaproteobacteria</taxon>
        <taxon>Acetobacterales</taxon>
        <taxon>Acetobacteraceae</taxon>
        <taxon>Asaia</taxon>
    </lineage>
</organism>
<proteinExistence type="predicted"/>
<dbReference type="AlphaFoldDB" id="A0A060QFU2"/>
<evidence type="ECO:0000313" key="2">
    <source>
        <dbReference type="Proteomes" id="UP000027583"/>
    </source>
</evidence>
<gene>
    <name evidence="1" type="ORF">ASAP_1750</name>
</gene>
<sequence length="44" mass="5015">MIRVPVNAKLKRIVAHLLPCFRLEEKRSELFSAMAAVANIHIMP</sequence>
<reference evidence="1 2" key="1">
    <citation type="journal article" date="2014" name="Genome Biol. Evol.">
        <title>Acetic acid bacteria genomes reveal functional traits for adaptation to life in insect guts.</title>
        <authorList>
            <person name="Chouaia B."/>
            <person name="Gaiarsa S."/>
            <person name="Crotti E."/>
            <person name="Comandatore F."/>
            <person name="Degli Esposti M."/>
            <person name="Ricci I."/>
            <person name="Alma A."/>
            <person name="Favia G."/>
            <person name="Bandi C."/>
            <person name="Daffonchio D."/>
        </authorList>
    </citation>
    <scope>NUCLEOTIDE SEQUENCE [LARGE SCALE GENOMIC DNA]</scope>
    <source>
        <strain evidence="1 2">SF2.1</strain>
    </source>
</reference>